<dbReference type="Proteomes" id="UP000679126">
    <property type="component" value="Unassembled WGS sequence"/>
</dbReference>
<sequence length="634" mass="69658">MKIITLTLLVILSCFAETAMAQTELMPWGNIRGIRVNGQLMEFETSLRVGGKEMTRATGKERQRPKYERKNGGQVVTTAIGQLDFMETVRDGGTGSAAVMVEVTAKEVTEDGIYFCVTLPGKWYGKAVLQADGLPAKAITAGIAGTAGKIGFRAAGRSLTIHLSKPSAFRIQQNKNGNFELYLPIHEGRLEKGGTASLSLTLLTSGTADTSLVHVTIETANEGRAFDGFGGNFRLQNAATDPQVIDYCLQNMRLAWGRVEMPWRFWQVKKTGNPLDSAHAGKLHPQVQRAMEMAQRLGKMGMPVILSAWSPPAWAVIGEPRFAPTPEGVWGNPLDTASMEAIYRSIGDYIQFVKEHYGVEIAMFSFNESDLGINIRQTGEEHAAFIKGMGAHLQQRGLSTKLLLGDNSDANSYQFIYPAMNDAAALPYIGAVSFHSWRGWDERTLQKWADAAAKLRLPLLVAEGSIDAQAWGYPQVFLEETYAREEINLYTRLLNICQPASILQWQLTADYSVMAGGGIFGDRSPLRPTQRFWNLKQLSSAPAGLKALKVTSDKEDVTIAALGDHQKGQYVIHLVNNGATRKTIIEGLPRNVRSLKVIVTDKTRNMQEEKPATVKNGRAELELGATTYTTLMAE</sequence>
<organism evidence="2 3">
    <name type="scientific">Chitinophaga chungangae</name>
    <dbReference type="NCBI Taxonomy" id="2821488"/>
    <lineage>
        <taxon>Bacteria</taxon>
        <taxon>Pseudomonadati</taxon>
        <taxon>Bacteroidota</taxon>
        <taxon>Chitinophagia</taxon>
        <taxon>Chitinophagales</taxon>
        <taxon>Chitinophagaceae</taxon>
        <taxon>Chitinophaga</taxon>
    </lineage>
</organism>
<dbReference type="Gene3D" id="3.20.20.80">
    <property type="entry name" value="Glycosidases"/>
    <property type="match status" value="1"/>
</dbReference>
<keyword evidence="3" id="KW-1185">Reference proteome</keyword>
<reference evidence="3" key="1">
    <citation type="submission" date="2021-03" db="EMBL/GenBank/DDBJ databases">
        <title>Assistant Professor.</title>
        <authorList>
            <person name="Huq M.A."/>
        </authorList>
    </citation>
    <scope>NUCLEOTIDE SEQUENCE [LARGE SCALE GENOMIC DNA]</scope>
    <source>
        <strain evidence="3">MAH-28</strain>
    </source>
</reference>
<keyword evidence="1" id="KW-0732">Signal</keyword>
<dbReference type="InterPro" id="IPR013780">
    <property type="entry name" value="Glyco_hydro_b"/>
</dbReference>
<name>A0ABS3YGJ8_9BACT</name>
<dbReference type="EMBL" id="JAGHKP010000003">
    <property type="protein sequence ID" value="MBO9153580.1"/>
    <property type="molecule type" value="Genomic_DNA"/>
</dbReference>
<evidence type="ECO:0000313" key="2">
    <source>
        <dbReference type="EMBL" id="MBO9153580.1"/>
    </source>
</evidence>
<protein>
    <recommendedName>
        <fullName evidence="4">O-Glycosyl hydrolase</fullName>
    </recommendedName>
</protein>
<dbReference type="SUPFAM" id="SSF51445">
    <property type="entry name" value="(Trans)glycosidases"/>
    <property type="match status" value="1"/>
</dbReference>
<dbReference type="InterPro" id="IPR017853">
    <property type="entry name" value="GH"/>
</dbReference>
<comment type="caution">
    <text evidence="2">The sequence shown here is derived from an EMBL/GenBank/DDBJ whole genome shotgun (WGS) entry which is preliminary data.</text>
</comment>
<feature type="signal peptide" evidence="1">
    <location>
        <begin position="1"/>
        <end position="21"/>
    </location>
</feature>
<accession>A0ABS3YGJ8</accession>
<evidence type="ECO:0000313" key="3">
    <source>
        <dbReference type="Proteomes" id="UP000679126"/>
    </source>
</evidence>
<gene>
    <name evidence="2" type="ORF">J7I43_15230</name>
</gene>
<evidence type="ECO:0000256" key="1">
    <source>
        <dbReference type="SAM" id="SignalP"/>
    </source>
</evidence>
<feature type="chain" id="PRO_5045798094" description="O-Glycosyl hydrolase" evidence="1">
    <location>
        <begin position="22"/>
        <end position="634"/>
    </location>
</feature>
<dbReference type="RefSeq" id="WP_209146582.1">
    <property type="nucleotide sequence ID" value="NZ_JAGHKP010000003.1"/>
</dbReference>
<proteinExistence type="predicted"/>
<dbReference type="Gene3D" id="2.60.40.1180">
    <property type="entry name" value="Golgi alpha-mannosidase II"/>
    <property type="match status" value="1"/>
</dbReference>
<evidence type="ECO:0008006" key="4">
    <source>
        <dbReference type="Google" id="ProtNLM"/>
    </source>
</evidence>